<dbReference type="GO" id="GO:0005524">
    <property type="term" value="F:ATP binding"/>
    <property type="evidence" value="ECO:0007669"/>
    <property type="project" value="UniProtKB-UniRule"/>
</dbReference>
<dbReference type="SUPFAM" id="SSF50249">
    <property type="entry name" value="Nucleic acid-binding proteins"/>
    <property type="match status" value="1"/>
</dbReference>
<dbReference type="GO" id="GO:0000049">
    <property type="term" value="F:tRNA binding"/>
    <property type="evidence" value="ECO:0007669"/>
    <property type="project" value="TreeGrafter"/>
</dbReference>
<keyword evidence="5 7" id="KW-0030">Aminoacyl-tRNA synthetase</keyword>
<dbReference type="Proteomes" id="UP000231098">
    <property type="component" value="Unassembled WGS sequence"/>
</dbReference>
<protein>
    <recommendedName>
        <fullName evidence="7">Lysine--tRNA ligase</fullName>
        <ecNumber evidence="7">6.1.1.6</ecNumber>
    </recommendedName>
    <alternativeName>
        <fullName evidence="7">Lysyl-tRNA synthetase</fullName>
        <shortName evidence="7">LysRS</shortName>
    </alternativeName>
</protein>
<dbReference type="CDD" id="cd00775">
    <property type="entry name" value="LysRS_core"/>
    <property type="match status" value="1"/>
</dbReference>
<comment type="catalytic activity">
    <reaction evidence="6 7 8">
        <text>tRNA(Lys) + L-lysine + ATP = L-lysyl-tRNA(Lys) + AMP + diphosphate</text>
        <dbReference type="Rhea" id="RHEA:20792"/>
        <dbReference type="Rhea" id="RHEA-COMP:9696"/>
        <dbReference type="Rhea" id="RHEA-COMP:9697"/>
        <dbReference type="ChEBI" id="CHEBI:30616"/>
        <dbReference type="ChEBI" id="CHEBI:32551"/>
        <dbReference type="ChEBI" id="CHEBI:33019"/>
        <dbReference type="ChEBI" id="CHEBI:78442"/>
        <dbReference type="ChEBI" id="CHEBI:78529"/>
        <dbReference type="ChEBI" id="CHEBI:456215"/>
        <dbReference type="EC" id="6.1.1.6"/>
    </reaction>
</comment>
<dbReference type="NCBIfam" id="TIGR00499">
    <property type="entry name" value="lysS_bact"/>
    <property type="match status" value="1"/>
</dbReference>
<evidence type="ECO:0000256" key="7">
    <source>
        <dbReference type="HAMAP-Rule" id="MF_00252"/>
    </source>
</evidence>
<dbReference type="GO" id="GO:0004824">
    <property type="term" value="F:lysine-tRNA ligase activity"/>
    <property type="evidence" value="ECO:0007669"/>
    <property type="project" value="UniProtKB-UniRule"/>
</dbReference>
<dbReference type="GO" id="GO:0006430">
    <property type="term" value="P:lysyl-tRNA aminoacylation"/>
    <property type="evidence" value="ECO:0007669"/>
    <property type="project" value="UniProtKB-UniRule"/>
</dbReference>
<evidence type="ECO:0000256" key="1">
    <source>
        <dbReference type="ARBA" id="ARBA00022598"/>
    </source>
</evidence>
<dbReference type="Gene3D" id="3.30.930.10">
    <property type="entry name" value="Bira Bifunctional Protein, Domain 2"/>
    <property type="match status" value="1"/>
</dbReference>
<dbReference type="InterPro" id="IPR004364">
    <property type="entry name" value="Aa-tRNA-synt_II"/>
</dbReference>
<comment type="cofactor">
    <cofactor evidence="7 8">
        <name>Mg(2+)</name>
        <dbReference type="ChEBI" id="CHEBI:18420"/>
    </cofactor>
    <text evidence="7 8">Binds 3 Mg(2+) ions per subunit.</text>
</comment>
<feature type="binding site" evidence="7">
    <location>
        <position position="402"/>
    </location>
    <ligand>
        <name>Mg(2+)</name>
        <dbReference type="ChEBI" id="CHEBI:18420"/>
        <label>2</label>
    </ligand>
</feature>
<dbReference type="Pfam" id="PF01336">
    <property type="entry name" value="tRNA_anti-codon"/>
    <property type="match status" value="1"/>
</dbReference>
<evidence type="ECO:0000256" key="5">
    <source>
        <dbReference type="ARBA" id="ARBA00023146"/>
    </source>
</evidence>
<keyword evidence="7" id="KW-0963">Cytoplasm</keyword>
<keyword evidence="4 7" id="KW-0067">ATP-binding</keyword>
<dbReference type="PANTHER" id="PTHR42918:SF15">
    <property type="entry name" value="LYSINE--TRNA LIGASE, CHLOROPLASTIC_MITOCHONDRIAL"/>
    <property type="match status" value="1"/>
</dbReference>
<dbReference type="GO" id="GO:0000287">
    <property type="term" value="F:magnesium ion binding"/>
    <property type="evidence" value="ECO:0007669"/>
    <property type="project" value="UniProtKB-UniRule"/>
</dbReference>
<evidence type="ECO:0000256" key="3">
    <source>
        <dbReference type="ARBA" id="ARBA00022741"/>
    </source>
</evidence>
<comment type="caution">
    <text evidence="11">The sequence shown here is derived from an EMBL/GenBank/DDBJ whole genome shotgun (WGS) entry which is preliminary data.</text>
</comment>
<comment type="subcellular location">
    <subcellularLocation>
        <location evidence="7">Cytoplasm</location>
    </subcellularLocation>
</comment>
<feature type="binding site" evidence="7">
    <location>
        <position position="402"/>
    </location>
    <ligand>
        <name>Mg(2+)</name>
        <dbReference type="ChEBI" id="CHEBI:18420"/>
        <label>1</label>
    </ligand>
</feature>
<evidence type="ECO:0000256" key="4">
    <source>
        <dbReference type="ARBA" id="ARBA00022840"/>
    </source>
</evidence>
<sequence length="696" mass="78748">MTEPLELLRNERVEKLGKLEKLGVDTFPPSYNPKRISIVEATKKPLDSAVVVAGRILGVRGHGKIVFADLSDSSGKVQLCFKKDKLTDKDWEVVLLIDRGDIIGIAGNLFNTDAGELTILCDSFSILSKSLRPLPSEWYGLKDMEVRYRQRYLDLILNPEVRTRFEIRSKLVKAMRDFLGAEGYIEVETPTLQPLYGGANAKPFTTHLNALDCDLFLRVADELYLKRLVIGGYERVFEICKDFRNEGMDLSHNPEFTMIEYYEAYADYQRMMDLTEEMFRKICMSVHGKLEMTIGEKTIDLSKKWQRIELVKAIEDHLGINVLNESKESLVKFMEKNKIEGVNPSVPKGQLIFDIFEHLVTDKLIGPVWIIDYPKEVSPLSKSHRSKEGFVERFEGYIGGKEICDGWSELTNPLEQRERFEGEKTAGEMGKEDAQQVDEDFLEAMEYGMPPLGGIGIGIDRLTMFFTNTWSIKEVILFPTMRPKDGITENRKEKSITETSKESNDRKTTISKEEAVKFLNENLTNKNMVKHCIASGALMAGVHDFLKKRGDQLIGTKIDWEIAGILHDADAEKTSEDAQGATVGEWLKDRLSFPITHAMAAHNEKTGTTLESAMDYALFAGEKLTGLIVASALIFPSKKLSDVSTETVLRRFREKSFAKGARRENIQMCEKLGMTLEEFCQVGLESMKKVSSELGL</sequence>
<evidence type="ECO:0000256" key="8">
    <source>
        <dbReference type="RuleBase" id="RU000336"/>
    </source>
</evidence>
<dbReference type="PRINTS" id="PR00982">
    <property type="entry name" value="TRNASYNTHLYS"/>
</dbReference>
<keyword evidence="1 7" id="KW-0436">Ligase</keyword>
<organism evidence="11 12">
    <name type="scientific">candidate division WWE3 bacterium CG08_land_8_20_14_0_20_41_15</name>
    <dbReference type="NCBI Taxonomy" id="1975086"/>
    <lineage>
        <taxon>Bacteria</taxon>
        <taxon>Katanobacteria</taxon>
    </lineage>
</organism>
<keyword evidence="3 7" id="KW-0547">Nucleotide-binding</keyword>
<dbReference type="InterPro" id="IPR018149">
    <property type="entry name" value="Lys-tRNA-synth_II_C"/>
</dbReference>
<dbReference type="InterPro" id="IPR044136">
    <property type="entry name" value="Lys-tRNA-ligase_II_N"/>
</dbReference>
<accession>A0A2H0X8Y4</accession>
<keyword evidence="7 8" id="KW-0460">Magnesium</keyword>
<name>A0A2H0X8Y4_UNCKA</name>
<keyword evidence="7" id="KW-0648">Protein biosynthesis</keyword>
<reference evidence="12" key="1">
    <citation type="submission" date="2017-09" db="EMBL/GenBank/DDBJ databases">
        <title>Depth-based differentiation of microbial function through sediment-hosted aquifers and enrichment of novel symbionts in the deep terrestrial subsurface.</title>
        <authorList>
            <person name="Probst A.J."/>
            <person name="Ladd B."/>
            <person name="Jarett J.K."/>
            <person name="Geller-Mcgrath D.E."/>
            <person name="Sieber C.M.K."/>
            <person name="Emerson J.B."/>
            <person name="Anantharaman K."/>
            <person name="Thomas B.C."/>
            <person name="Malmstrom R."/>
            <person name="Stieglmeier M."/>
            <person name="Klingl A."/>
            <person name="Woyke T."/>
            <person name="Ryan C.M."/>
            <person name="Banfield J.F."/>
        </authorList>
    </citation>
    <scope>NUCLEOTIDE SEQUENCE [LARGE SCALE GENOMIC DNA]</scope>
</reference>
<comment type="similarity">
    <text evidence="7">Belongs to the class-II aminoacyl-tRNA synthetase family.</text>
</comment>
<feature type="binding site" evidence="7">
    <location>
        <position position="395"/>
    </location>
    <ligand>
        <name>Mg(2+)</name>
        <dbReference type="ChEBI" id="CHEBI:18420"/>
        <label>1</label>
    </ligand>
</feature>
<dbReference type="Gene3D" id="2.40.50.140">
    <property type="entry name" value="Nucleic acid-binding proteins"/>
    <property type="match status" value="1"/>
</dbReference>
<dbReference type="EMBL" id="PEYV01000051">
    <property type="protein sequence ID" value="PIS21393.1"/>
    <property type="molecule type" value="Genomic_DNA"/>
</dbReference>
<dbReference type="NCBIfam" id="NF001756">
    <property type="entry name" value="PRK00484.1"/>
    <property type="match status" value="1"/>
</dbReference>
<evidence type="ECO:0000313" key="12">
    <source>
        <dbReference type="Proteomes" id="UP000231098"/>
    </source>
</evidence>
<keyword evidence="2 7" id="KW-0479">Metal-binding</keyword>
<evidence type="ECO:0000256" key="9">
    <source>
        <dbReference type="SAM" id="MobiDB-lite"/>
    </source>
</evidence>
<proteinExistence type="inferred from homology"/>
<evidence type="ECO:0000256" key="2">
    <source>
        <dbReference type="ARBA" id="ARBA00022723"/>
    </source>
</evidence>
<dbReference type="GO" id="GO:0005829">
    <property type="term" value="C:cytosol"/>
    <property type="evidence" value="ECO:0007669"/>
    <property type="project" value="TreeGrafter"/>
</dbReference>
<comment type="subunit">
    <text evidence="7">Homodimer.</text>
</comment>
<dbReference type="Pfam" id="PF00152">
    <property type="entry name" value="tRNA-synt_2"/>
    <property type="match status" value="1"/>
</dbReference>
<dbReference type="SUPFAM" id="SSF55681">
    <property type="entry name" value="Class II aaRS and biotin synthetases"/>
    <property type="match status" value="1"/>
</dbReference>
<dbReference type="AlphaFoldDB" id="A0A2H0X8Y4"/>
<gene>
    <name evidence="7 11" type="primary">lysS</name>
    <name evidence="11" type="ORF">COT51_02945</name>
</gene>
<evidence type="ECO:0000259" key="10">
    <source>
        <dbReference type="PROSITE" id="PS50862"/>
    </source>
</evidence>
<feature type="region of interest" description="Disordered" evidence="9">
    <location>
        <begin position="488"/>
        <end position="508"/>
    </location>
</feature>
<dbReference type="InterPro" id="IPR012340">
    <property type="entry name" value="NA-bd_OB-fold"/>
</dbReference>
<dbReference type="EC" id="6.1.1.6" evidence="7"/>
<dbReference type="InterPro" id="IPR006195">
    <property type="entry name" value="aa-tRNA-synth_II"/>
</dbReference>
<evidence type="ECO:0000313" key="11">
    <source>
        <dbReference type="EMBL" id="PIS21393.1"/>
    </source>
</evidence>
<dbReference type="CDD" id="cd04322">
    <property type="entry name" value="LysRS_N"/>
    <property type="match status" value="1"/>
</dbReference>
<dbReference type="InterPro" id="IPR004365">
    <property type="entry name" value="NA-bd_OB_tRNA"/>
</dbReference>
<dbReference type="PROSITE" id="PS50862">
    <property type="entry name" value="AA_TRNA_LIGASE_II"/>
    <property type="match status" value="1"/>
</dbReference>
<evidence type="ECO:0000256" key="6">
    <source>
        <dbReference type="ARBA" id="ARBA00048573"/>
    </source>
</evidence>
<dbReference type="InterPro" id="IPR002313">
    <property type="entry name" value="Lys-tRNA-ligase_II"/>
</dbReference>
<feature type="domain" description="Aminoacyl-transfer RNA synthetases class-II family profile" evidence="10">
    <location>
        <begin position="165"/>
        <end position="483"/>
    </location>
</feature>
<dbReference type="PANTHER" id="PTHR42918">
    <property type="entry name" value="LYSYL-TRNA SYNTHETASE"/>
    <property type="match status" value="1"/>
</dbReference>
<dbReference type="InterPro" id="IPR045864">
    <property type="entry name" value="aa-tRNA-synth_II/BPL/LPL"/>
</dbReference>
<dbReference type="HAMAP" id="MF_00252">
    <property type="entry name" value="Lys_tRNA_synth_class2"/>
    <property type="match status" value="1"/>
</dbReference>